<dbReference type="InterPro" id="IPR003798">
    <property type="entry name" value="DNA_recombination_RmuC"/>
</dbReference>
<evidence type="ECO:0000256" key="1">
    <source>
        <dbReference type="ARBA" id="ARBA00003416"/>
    </source>
</evidence>
<keyword evidence="7" id="KW-0472">Membrane</keyword>
<dbReference type="EMBL" id="CP123443">
    <property type="protein sequence ID" value="WGK69286.1"/>
    <property type="molecule type" value="Genomic_DNA"/>
</dbReference>
<evidence type="ECO:0000256" key="7">
    <source>
        <dbReference type="SAM" id="Phobius"/>
    </source>
</evidence>
<feature type="transmembrane region" description="Helical" evidence="7">
    <location>
        <begin position="6"/>
        <end position="28"/>
    </location>
</feature>
<comment type="function">
    <text evidence="1">Involved in DNA recombination.</text>
</comment>
<keyword evidence="7" id="KW-0812">Transmembrane</keyword>
<dbReference type="PANTHER" id="PTHR30563">
    <property type="entry name" value="DNA RECOMBINATION PROTEIN RMUC"/>
    <property type="match status" value="1"/>
</dbReference>
<evidence type="ECO:0000313" key="8">
    <source>
        <dbReference type="EMBL" id="WGK69286.1"/>
    </source>
</evidence>
<evidence type="ECO:0000313" key="9">
    <source>
        <dbReference type="Proteomes" id="UP001228690"/>
    </source>
</evidence>
<dbReference type="PANTHER" id="PTHR30563:SF0">
    <property type="entry name" value="DNA RECOMBINATION PROTEIN RMUC"/>
    <property type="match status" value="1"/>
</dbReference>
<evidence type="ECO:0000256" key="5">
    <source>
        <dbReference type="SAM" id="Coils"/>
    </source>
</evidence>
<sequence>METNNLVATLLIVILGIGCLIILARLFLSIREQRARRLSQQGGTRAGAETDFLSGDLNDANNPNNSARPNYPEYANGDAYKQREREWEARWKERERQIDLQRSEQERHYQEQAGRYQKRIDQLESERLNLQAEKVRLETILEQHSGLQSQLLEQSKLNWEELSRKQQQEHTQHILQNLEPLQQQLQFFRQQLEQQHQDGIKNTAQLEQYLKHLQDDTRRLGDDARSLAEALKGDQRRQGAWGEMILARTLEQSGLREGVEYQLQKSFIGPDGGVFRPDAVIQFPGQRYIVIDSKVSLRAYEAFLSATDEEERQKQLKKHSESLAKHVKDLAGKEYQTLLGVQQSPDFVLLFCPIEGALAEALRHDNQLFEDGFRRHVVLVSPTLLLVVLRIIEQLWRYEKQRRNVADVYVQAGKVFDKLALFCDDMKKVEQQVNTLHKSVDHAMQRLSGGRQSLLRQVQKLQDLGADTVRELPDSMPDSAEAAKPGAG</sequence>
<feature type="compositionally biased region" description="Polar residues" evidence="6">
    <location>
        <begin position="59"/>
        <end position="68"/>
    </location>
</feature>
<gene>
    <name evidence="8" type="primary">rmuC</name>
    <name evidence="8" type="ORF">P0082_00065</name>
</gene>
<name>A0ABY8MH62_9SPIO</name>
<dbReference type="Proteomes" id="UP001228690">
    <property type="component" value="Chromosome"/>
</dbReference>
<dbReference type="Pfam" id="PF02646">
    <property type="entry name" value="RmuC"/>
    <property type="match status" value="1"/>
</dbReference>
<protein>
    <submittedName>
        <fullName evidence="8">DNA recombination protein RmuC</fullName>
    </submittedName>
</protein>
<comment type="similarity">
    <text evidence="2">Belongs to the RmuC family.</text>
</comment>
<dbReference type="RefSeq" id="WP_326927468.1">
    <property type="nucleotide sequence ID" value="NZ_CP123443.1"/>
</dbReference>
<proteinExistence type="inferred from homology"/>
<keyword evidence="4" id="KW-0233">DNA recombination</keyword>
<evidence type="ECO:0000256" key="2">
    <source>
        <dbReference type="ARBA" id="ARBA00009840"/>
    </source>
</evidence>
<keyword evidence="3 5" id="KW-0175">Coiled coil</keyword>
<organism evidence="8 9">
    <name type="scientific">Candidatus Haliotispira prima</name>
    <dbReference type="NCBI Taxonomy" id="3034016"/>
    <lineage>
        <taxon>Bacteria</taxon>
        <taxon>Pseudomonadati</taxon>
        <taxon>Spirochaetota</taxon>
        <taxon>Spirochaetia</taxon>
        <taxon>Spirochaetales</taxon>
        <taxon>Spirochaetaceae</taxon>
        <taxon>Candidatus Haliotispira</taxon>
    </lineage>
</organism>
<keyword evidence="9" id="KW-1185">Reference proteome</keyword>
<feature type="coiled-coil region" evidence="5">
    <location>
        <begin position="106"/>
        <end position="140"/>
    </location>
</feature>
<evidence type="ECO:0000256" key="3">
    <source>
        <dbReference type="ARBA" id="ARBA00023054"/>
    </source>
</evidence>
<reference evidence="8 9" key="1">
    <citation type="submission" date="2023-04" db="EMBL/GenBank/DDBJ databases">
        <title>Spirochaete genome identified in red abalone sample constitutes a novel genus.</title>
        <authorList>
            <person name="Sharma S.P."/>
            <person name="Purcell C.M."/>
            <person name="Hyde J.R."/>
            <person name="Severin A.J."/>
        </authorList>
    </citation>
    <scope>NUCLEOTIDE SEQUENCE [LARGE SCALE GENOMIC DNA]</scope>
    <source>
        <strain evidence="8 9">SP-2023</strain>
    </source>
</reference>
<feature type="region of interest" description="Disordered" evidence="6">
    <location>
        <begin position="38"/>
        <end position="75"/>
    </location>
</feature>
<accession>A0ABY8MH62</accession>
<keyword evidence="7" id="KW-1133">Transmembrane helix</keyword>
<evidence type="ECO:0000256" key="4">
    <source>
        <dbReference type="ARBA" id="ARBA00023172"/>
    </source>
</evidence>
<evidence type="ECO:0000256" key="6">
    <source>
        <dbReference type="SAM" id="MobiDB-lite"/>
    </source>
</evidence>